<comment type="catalytic activity">
    <reaction evidence="11 15">
        <text>cytidine + H2O + H(+) = uridine + NH4(+)</text>
        <dbReference type="Rhea" id="RHEA:16069"/>
        <dbReference type="ChEBI" id="CHEBI:15377"/>
        <dbReference type="ChEBI" id="CHEBI:15378"/>
        <dbReference type="ChEBI" id="CHEBI:16704"/>
        <dbReference type="ChEBI" id="CHEBI:17562"/>
        <dbReference type="ChEBI" id="CHEBI:28938"/>
        <dbReference type="EC" id="3.5.4.5"/>
    </reaction>
</comment>
<evidence type="ECO:0000256" key="4">
    <source>
        <dbReference type="ARBA" id="ARBA00012783"/>
    </source>
</evidence>
<dbReference type="EMBL" id="QRKC01000014">
    <property type="protein sequence ID" value="RHH74167.1"/>
    <property type="molecule type" value="Genomic_DNA"/>
</dbReference>
<feature type="binding site" evidence="14">
    <location>
        <position position="110"/>
    </location>
    <ligand>
        <name>Zn(2+)</name>
        <dbReference type="ChEBI" id="CHEBI:29105"/>
        <note>catalytic</note>
    </ligand>
</feature>
<keyword evidence="7 15" id="KW-0378">Hydrolase</keyword>
<evidence type="ECO:0000256" key="6">
    <source>
        <dbReference type="ARBA" id="ARBA00022723"/>
    </source>
</evidence>
<feature type="active site" description="Proton donor" evidence="12">
    <location>
        <position position="74"/>
    </location>
</feature>
<feature type="domain" description="CMP/dCMP-type deaminase" evidence="16">
    <location>
        <begin position="20"/>
        <end position="150"/>
    </location>
</feature>
<organism evidence="18 21">
    <name type="scientific">Parabacteroides merdae</name>
    <dbReference type="NCBI Taxonomy" id="46503"/>
    <lineage>
        <taxon>Bacteria</taxon>
        <taxon>Pseudomonadati</taxon>
        <taxon>Bacteroidota</taxon>
        <taxon>Bacteroidia</taxon>
        <taxon>Bacteroidales</taxon>
        <taxon>Tannerellaceae</taxon>
        <taxon>Parabacteroides</taxon>
    </lineage>
</organism>
<evidence type="ECO:0000313" key="19">
    <source>
        <dbReference type="EMBL" id="RHH74167.1"/>
    </source>
</evidence>
<sequence>MKEIKLETKIRIYPLAELPEEESRLMEAAVKATGQSYAPYSKFHVGAAALLEDGTIVTGSNQENAAYPSGLCAERVALFHAGHQYPDMPVVALAIAAATNGRQVESISPCGACRQVLLEAEQRYGKPMKVLLCGTKEVVVAESAESLLPLCFGAKDLKDE</sequence>
<dbReference type="GO" id="GO:0008270">
    <property type="term" value="F:zinc ion binding"/>
    <property type="evidence" value="ECO:0007669"/>
    <property type="project" value="UniProtKB-UniRule"/>
</dbReference>
<dbReference type="InterPro" id="IPR016192">
    <property type="entry name" value="APOBEC/CMP_deaminase_Zn-bd"/>
</dbReference>
<evidence type="ECO:0000256" key="9">
    <source>
        <dbReference type="ARBA" id="ARBA00032005"/>
    </source>
</evidence>
<dbReference type="SUPFAM" id="SSF53927">
    <property type="entry name" value="Cytidine deaminase-like"/>
    <property type="match status" value="1"/>
</dbReference>
<dbReference type="GO" id="GO:0005829">
    <property type="term" value="C:cytosol"/>
    <property type="evidence" value="ECO:0007669"/>
    <property type="project" value="TreeGrafter"/>
</dbReference>
<evidence type="ECO:0000256" key="8">
    <source>
        <dbReference type="ARBA" id="ARBA00022833"/>
    </source>
</evidence>
<reference evidence="17 22" key="2">
    <citation type="journal article" date="2019" name="Nat. Med.">
        <title>A library of human gut bacterial isolates paired with longitudinal multiomics data enables mechanistic microbiome research.</title>
        <authorList>
            <person name="Poyet M."/>
            <person name="Groussin M."/>
            <person name="Gibbons S.M."/>
            <person name="Avila-Pacheco J."/>
            <person name="Jiang X."/>
            <person name="Kearney S.M."/>
            <person name="Perrotta A.R."/>
            <person name="Berdy B."/>
            <person name="Zhao S."/>
            <person name="Lieberman T.D."/>
            <person name="Swanson P.K."/>
            <person name="Smith M."/>
            <person name="Roesemann S."/>
            <person name="Alexander J.E."/>
            <person name="Rich S.A."/>
            <person name="Livny J."/>
            <person name="Vlamakis H."/>
            <person name="Clish C."/>
            <person name="Bullock K."/>
            <person name="Deik A."/>
            <person name="Scott J."/>
            <person name="Pierce K.A."/>
            <person name="Xavier R.J."/>
            <person name="Alm E.J."/>
        </authorList>
    </citation>
    <scope>NUCLEOTIDE SEQUENCE [LARGE SCALE GENOMIC DNA]</scope>
    <source>
        <strain evidence="17 22">BIOML-A25</strain>
    </source>
</reference>
<dbReference type="InterPro" id="IPR050202">
    <property type="entry name" value="Cyt/Deoxycyt_deaminase"/>
</dbReference>
<dbReference type="GO" id="GO:0004126">
    <property type="term" value="F:cytidine deaminase activity"/>
    <property type="evidence" value="ECO:0007669"/>
    <property type="project" value="UniProtKB-UniRule"/>
</dbReference>
<dbReference type="Gene3D" id="3.40.140.10">
    <property type="entry name" value="Cytidine Deaminase, domain 2"/>
    <property type="match status" value="1"/>
</dbReference>
<evidence type="ECO:0000256" key="7">
    <source>
        <dbReference type="ARBA" id="ARBA00022801"/>
    </source>
</evidence>
<dbReference type="Proteomes" id="UP000283732">
    <property type="component" value="Unassembled WGS sequence"/>
</dbReference>
<dbReference type="NCBIfam" id="NF004064">
    <property type="entry name" value="PRK05578.1"/>
    <property type="match status" value="1"/>
</dbReference>
<dbReference type="Proteomes" id="UP000285173">
    <property type="component" value="Unassembled WGS sequence"/>
</dbReference>
<feature type="binding site" evidence="13">
    <location>
        <begin position="61"/>
        <end position="67"/>
    </location>
    <ligand>
        <name>substrate</name>
    </ligand>
</feature>
<dbReference type="PROSITE" id="PS00903">
    <property type="entry name" value="CYT_DCMP_DEAMINASES_1"/>
    <property type="match status" value="1"/>
</dbReference>
<evidence type="ECO:0000256" key="2">
    <source>
        <dbReference type="ARBA" id="ARBA00003949"/>
    </source>
</evidence>
<evidence type="ECO:0000256" key="10">
    <source>
        <dbReference type="ARBA" id="ARBA00049252"/>
    </source>
</evidence>
<evidence type="ECO:0000256" key="3">
    <source>
        <dbReference type="ARBA" id="ARBA00006576"/>
    </source>
</evidence>
<keyword evidence="6 14" id="KW-0479">Metal-binding</keyword>
<protein>
    <recommendedName>
        <fullName evidence="5 15">Cytidine deaminase</fullName>
        <ecNumber evidence="4 15">3.5.4.5</ecNumber>
    </recommendedName>
    <alternativeName>
        <fullName evidence="9 15">Cytidine aminohydrolase</fullName>
    </alternativeName>
</protein>
<dbReference type="GO" id="GO:0042802">
    <property type="term" value="F:identical protein binding"/>
    <property type="evidence" value="ECO:0007669"/>
    <property type="project" value="UniProtKB-ARBA"/>
</dbReference>
<dbReference type="Proteomes" id="UP000437446">
    <property type="component" value="Unassembled WGS sequence"/>
</dbReference>
<evidence type="ECO:0000256" key="14">
    <source>
        <dbReference type="PIRSR" id="PIRSR606262-3"/>
    </source>
</evidence>
<comment type="catalytic activity">
    <reaction evidence="10 15">
        <text>2'-deoxycytidine + H2O + H(+) = 2'-deoxyuridine + NH4(+)</text>
        <dbReference type="Rhea" id="RHEA:13433"/>
        <dbReference type="ChEBI" id="CHEBI:15377"/>
        <dbReference type="ChEBI" id="CHEBI:15378"/>
        <dbReference type="ChEBI" id="CHEBI:15698"/>
        <dbReference type="ChEBI" id="CHEBI:16450"/>
        <dbReference type="ChEBI" id="CHEBI:28938"/>
        <dbReference type="EC" id="3.5.4.5"/>
    </reaction>
</comment>
<evidence type="ECO:0000313" key="22">
    <source>
        <dbReference type="Proteomes" id="UP000437446"/>
    </source>
</evidence>
<gene>
    <name evidence="18" type="primary">cdd</name>
    <name evidence="19" type="ORF">DW191_18995</name>
    <name evidence="18" type="ORF">DW986_08640</name>
    <name evidence="17" type="ORF">GMD66_14295</name>
</gene>
<evidence type="ECO:0000256" key="11">
    <source>
        <dbReference type="ARBA" id="ARBA00049558"/>
    </source>
</evidence>
<dbReference type="Pfam" id="PF00383">
    <property type="entry name" value="dCMP_cyt_deam_1"/>
    <property type="match status" value="1"/>
</dbReference>
<dbReference type="RefSeq" id="WP_036658472.1">
    <property type="nucleotide sequence ID" value="NZ_JAQEXX010000014.1"/>
</dbReference>
<comment type="similarity">
    <text evidence="3 15">Belongs to the cytidine and deoxycytidylate deaminase family.</text>
</comment>
<keyword evidence="8 14" id="KW-0862">Zinc</keyword>
<name>A0A413NJG6_9BACT</name>
<comment type="function">
    <text evidence="2 15">This enzyme scavenges exogenous and endogenous cytidine and 2'-deoxycytidine for UMP synthesis.</text>
</comment>
<feature type="binding site" evidence="14">
    <location>
        <position position="113"/>
    </location>
    <ligand>
        <name>Zn(2+)</name>
        <dbReference type="ChEBI" id="CHEBI:29105"/>
        <note>catalytic</note>
    </ligand>
</feature>
<evidence type="ECO:0000313" key="21">
    <source>
        <dbReference type="Proteomes" id="UP000285173"/>
    </source>
</evidence>
<evidence type="ECO:0000313" key="17">
    <source>
        <dbReference type="EMBL" id="MTU30360.1"/>
    </source>
</evidence>
<dbReference type="NCBIfam" id="TIGR01354">
    <property type="entry name" value="cyt_deam_tetra"/>
    <property type="match status" value="1"/>
</dbReference>
<dbReference type="EC" id="3.5.4.5" evidence="4 15"/>
<dbReference type="InterPro" id="IPR016193">
    <property type="entry name" value="Cytidine_deaminase-like"/>
</dbReference>
<dbReference type="PROSITE" id="PS51747">
    <property type="entry name" value="CYT_DCMP_DEAMINASES_2"/>
    <property type="match status" value="1"/>
</dbReference>
<dbReference type="EMBL" id="QSEF01000010">
    <property type="protein sequence ID" value="RGZ48640.1"/>
    <property type="molecule type" value="Genomic_DNA"/>
</dbReference>
<feature type="binding site" evidence="14">
    <location>
        <position position="72"/>
    </location>
    <ligand>
        <name>Zn(2+)</name>
        <dbReference type="ChEBI" id="CHEBI:29105"/>
        <note>catalytic</note>
    </ligand>
</feature>
<evidence type="ECO:0000256" key="1">
    <source>
        <dbReference type="ARBA" id="ARBA00001947"/>
    </source>
</evidence>
<comment type="caution">
    <text evidence="18">The sequence shown here is derived from an EMBL/GenBank/DDBJ whole genome shotgun (WGS) entry which is preliminary data.</text>
</comment>
<dbReference type="PANTHER" id="PTHR11644">
    <property type="entry name" value="CYTIDINE DEAMINASE"/>
    <property type="match status" value="1"/>
</dbReference>
<evidence type="ECO:0000313" key="20">
    <source>
        <dbReference type="Proteomes" id="UP000283732"/>
    </source>
</evidence>
<evidence type="ECO:0000256" key="12">
    <source>
        <dbReference type="PIRSR" id="PIRSR606262-1"/>
    </source>
</evidence>
<dbReference type="GO" id="GO:0055086">
    <property type="term" value="P:nucleobase-containing small molecule metabolic process"/>
    <property type="evidence" value="ECO:0007669"/>
    <property type="project" value="UniProtKB-ARBA"/>
</dbReference>
<dbReference type="EMBL" id="WNCR01000007">
    <property type="protein sequence ID" value="MTU30360.1"/>
    <property type="molecule type" value="Genomic_DNA"/>
</dbReference>
<evidence type="ECO:0000256" key="5">
    <source>
        <dbReference type="ARBA" id="ARBA00018266"/>
    </source>
</evidence>
<accession>A0A413NJG6</accession>
<evidence type="ECO:0000256" key="13">
    <source>
        <dbReference type="PIRSR" id="PIRSR606262-2"/>
    </source>
</evidence>
<dbReference type="InterPro" id="IPR002125">
    <property type="entry name" value="CMP_dCMP_dom"/>
</dbReference>
<dbReference type="AlphaFoldDB" id="A0A413NJG6"/>
<comment type="cofactor">
    <cofactor evidence="1 14 15">
        <name>Zn(2+)</name>
        <dbReference type="ChEBI" id="CHEBI:29105"/>
    </cofactor>
</comment>
<dbReference type="InterPro" id="IPR006262">
    <property type="entry name" value="Cyt_deam_tetra"/>
</dbReference>
<dbReference type="PANTHER" id="PTHR11644:SF2">
    <property type="entry name" value="CYTIDINE DEAMINASE"/>
    <property type="match status" value="1"/>
</dbReference>
<evidence type="ECO:0000259" key="16">
    <source>
        <dbReference type="PROSITE" id="PS51747"/>
    </source>
</evidence>
<dbReference type="CDD" id="cd01283">
    <property type="entry name" value="cytidine_deaminase"/>
    <property type="match status" value="1"/>
</dbReference>
<evidence type="ECO:0000313" key="18">
    <source>
        <dbReference type="EMBL" id="RGZ48640.1"/>
    </source>
</evidence>
<proteinExistence type="inferred from homology"/>
<reference evidence="20 21" key="1">
    <citation type="submission" date="2018-08" db="EMBL/GenBank/DDBJ databases">
        <title>A genome reference for cultivated species of the human gut microbiota.</title>
        <authorList>
            <person name="Zou Y."/>
            <person name="Xue W."/>
            <person name="Luo G."/>
        </authorList>
    </citation>
    <scope>NUCLEOTIDE SEQUENCE [LARGE SCALE GENOMIC DNA]</scope>
    <source>
        <strain evidence="19 20">AM16-50</strain>
        <strain evidence="18 21">AM50-15</strain>
    </source>
</reference>
<dbReference type="GO" id="GO:0072527">
    <property type="term" value="P:pyrimidine-containing compound metabolic process"/>
    <property type="evidence" value="ECO:0007669"/>
    <property type="project" value="UniProtKB-ARBA"/>
</dbReference>
<evidence type="ECO:0000256" key="15">
    <source>
        <dbReference type="RuleBase" id="RU364006"/>
    </source>
</evidence>